<accession>A0AAV1TUP6</accession>
<comment type="caution">
    <text evidence="1">The sequence shown here is derived from an EMBL/GenBank/DDBJ whole genome shotgun (WGS) entry which is preliminary data.</text>
</comment>
<evidence type="ECO:0000313" key="2">
    <source>
        <dbReference type="Proteomes" id="UP001162060"/>
    </source>
</evidence>
<dbReference type="EMBL" id="CAKLBY020000086">
    <property type="protein sequence ID" value="CAK7925128.1"/>
    <property type="molecule type" value="Genomic_DNA"/>
</dbReference>
<dbReference type="AlphaFoldDB" id="A0AAV1TUP6"/>
<reference evidence="1" key="1">
    <citation type="submission" date="2024-01" db="EMBL/GenBank/DDBJ databases">
        <authorList>
            <person name="Webb A."/>
        </authorList>
    </citation>
    <scope>NUCLEOTIDE SEQUENCE</scope>
    <source>
        <strain evidence="1">Pm1</strain>
    </source>
</reference>
<evidence type="ECO:0000313" key="1">
    <source>
        <dbReference type="EMBL" id="CAK7925128.1"/>
    </source>
</evidence>
<proteinExistence type="predicted"/>
<dbReference type="Proteomes" id="UP001162060">
    <property type="component" value="Unassembled WGS sequence"/>
</dbReference>
<sequence>MRSERASGRRWRGRVAVESAIGVDRGKFKSALVLVFVWKTPLETALAPESRLNDD</sequence>
<protein>
    <submittedName>
        <fullName evidence="1">Uncharacterized protein</fullName>
    </submittedName>
</protein>
<organism evidence="1 2">
    <name type="scientific">Peronospora matthiolae</name>
    <dbReference type="NCBI Taxonomy" id="2874970"/>
    <lineage>
        <taxon>Eukaryota</taxon>
        <taxon>Sar</taxon>
        <taxon>Stramenopiles</taxon>
        <taxon>Oomycota</taxon>
        <taxon>Peronosporomycetes</taxon>
        <taxon>Peronosporales</taxon>
        <taxon>Peronosporaceae</taxon>
        <taxon>Peronospora</taxon>
    </lineage>
</organism>
<name>A0AAV1TUP6_9STRA</name>
<gene>
    <name evidence="1" type="ORF">PM001_LOCUS10278</name>
</gene>